<keyword evidence="7" id="KW-0333">Golgi apparatus</keyword>
<dbReference type="AlphaFoldDB" id="A0A1I7TKD1"/>
<name>A0A1I7TKD1_9PELO</name>
<feature type="transmembrane region" description="Helical" evidence="9">
    <location>
        <begin position="108"/>
        <end position="129"/>
    </location>
</feature>
<dbReference type="GO" id="GO:0000139">
    <property type="term" value="C:Golgi membrane"/>
    <property type="evidence" value="ECO:0007669"/>
    <property type="project" value="UniProtKB-SubCell"/>
</dbReference>
<dbReference type="Proteomes" id="UP000095282">
    <property type="component" value="Unplaced"/>
</dbReference>
<keyword evidence="4 9" id="KW-0812">Transmembrane</keyword>
<dbReference type="WBParaSite" id="Csp11.Scaffold627.g6770.t1">
    <property type="protein sequence ID" value="Csp11.Scaffold627.g6770.t1"/>
    <property type="gene ID" value="Csp11.Scaffold627.g6770"/>
</dbReference>
<evidence type="ECO:0000256" key="4">
    <source>
        <dbReference type="ARBA" id="ARBA00022692"/>
    </source>
</evidence>
<dbReference type="GO" id="GO:0005802">
    <property type="term" value="C:trans-Golgi network"/>
    <property type="evidence" value="ECO:0007669"/>
    <property type="project" value="TreeGrafter"/>
</dbReference>
<dbReference type="GO" id="GO:0006895">
    <property type="term" value="P:Golgi to endosome transport"/>
    <property type="evidence" value="ECO:0007669"/>
    <property type="project" value="TreeGrafter"/>
</dbReference>
<keyword evidence="8 9" id="KW-0472">Membrane</keyword>
<comment type="similarity">
    <text evidence="2">Belongs to the SYS1 family.</text>
</comment>
<dbReference type="Pfam" id="PF09801">
    <property type="entry name" value="SYS1"/>
    <property type="match status" value="1"/>
</dbReference>
<dbReference type="GO" id="GO:0005829">
    <property type="term" value="C:cytosol"/>
    <property type="evidence" value="ECO:0007669"/>
    <property type="project" value="GOC"/>
</dbReference>
<proteinExistence type="inferred from homology"/>
<organism evidence="10 11">
    <name type="scientific">Caenorhabditis tropicalis</name>
    <dbReference type="NCBI Taxonomy" id="1561998"/>
    <lineage>
        <taxon>Eukaryota</taxon>
        <taxon>Metazoa</taxon>
        <taxon>Ecdysozoa</taxon>
        <taxon>Nematoda</taxon>
        <taxon>Chromadorea</taxon>
        <taxon>Rhabditida</taxon>
        <taxon>Rhabditina</taxon>
        <taxon>Rhabditomorpha</taxon>
        <taxon>Rhabditoidea</taxon>
        <taxon>Rhabditidae</taxon>
        <taxon>Peloderinae</taxon>
        <taxon>Caenorhabditis</taxon>
    </lineage>
</organism>
<evidence type="ECO:0000313" key="10">
    <source>
        <dbReference type="Proteomes" id="UP000095282"/>
    </source>
</evidence>
<reference evidence="11" key="1">
    <citation type="submission" date="2016-11" db="UniProtKB">
        <authorList>
            <consortium name="WormBaseParasite"/>
        </authorList>
    </citation>
    <scope>IDENTIFICATION</scope>
</reference>
<evidence type="ECO:0000256" key="1">
    <source>
        <dbReference type="ARBA" id="ARBA00004653"/>
    </source>
</evidence>
<dbReference type="PANTHER" id="PTHR12952">
    <property type="entry name" value="SYS1"/>
    <property type="match status" value="1"/>
</dbReference>
<evidence type="ECO:0000313" key="11">
    <source>
        <dbReference type="WBParaSite" id="Csp11.Scaffold627.g6770.t1"/>
    </source>
</evidence>
<evidence type="ECO:0000256" key="8">
    <source>
        <dbReference type="ARBA" id="ARBA00023136"/>
    </source>
</evidence>
<keyword evidence="5" id="KW-0653">Protein transport</keyword>
<evidence type="ECO:0000256" key="3">
    <source>
        <dbReference type="ARBA" id="ARBA00022448"/>
    </source>
</evidence>
<keyword evidence="10" id="KW-1185">Reference proteome</keyword>
<dbReference type="STRING" id="1561998.A0A1I7TKD1"/>
<sequence length="148" mass="17044">MSSFRQFVWDPVLLLSQMTCLQTFFYAIQTSVMIFCSFFGYEPLVSSLFAIQIQRYMAMVQLIAAVGVSFSLSYVVQRAKQCLDFACTVHFFHLVITTIYNRALPTQLTWWILQVISTTVCTVLGEYLCMRIESQEIKLEGGPSRYDL</sequence>
<keyword evidence="6 9" id="KW-1133">Transmembrane helix</keyword>
<comment type="subcellular location">
    <subcellularLocation>
        <location evidence="1">Golgi apparatus membrane</location>
        <topology evidence="1">Multi-pass membrane protein</topology>
    </subcellularLocation>
</comment>
<evidence type="ECO:0000256" key="5">
    <source>
        <dbReference type="ARBA" id="ARBA00022927"/>
    </source>
</evidence>
<feature type="transmembrane region" description="Helical" evidence="9">
    <location>
        <begin position="83"/>
        <end position="102"/>
    </location>
</feature>
<feature type="transmembrane region" description="Helical" evidence="9">
    <location>
        <begin position="12"/>
        <end position="41"/>
    </location>
</feature>
<evidence type="ECO:0000256" key="7">
    <source>
        <dbReference type="ARBA" id="ARBA00023034"/>
    </source>
</evidence>
<accession>A0A1I7TKD1</accession>
<evidence type="ECO:0000256" key="2">
    <source>
        <dbReference type="ARBA" id="ARBA00008160"/>
    </source>
</evidence>
<keyword evidence="3" id="KW-0813">Transport</keyword>
<feature type="transmembrane region" description="Helical" evidence="9">
    <location>
        <begin position="53"/>
        <end position="76"/>
    </location>
</feature>
<dbReference type="GO" id="GO:0043001">
    <property type="term" value="P:Golgi to plasma membrane protein transport"/>
    <property type="evidence" value="ECO:0007669"/>
    <property type="project" value="TreeGrafter"/>
</dbReference>
<dbReference type="PANTHER" id="PTHR12952:SF0">
    <property type="entry name" value="PROTEIN SYS1 HOMOLOG"/>
    <property type="match status" value="1"/>
</dbReference>
<evidence type="ECO:0000256" key="9">
    <source>
        <dbReference type="SAM" id="Phobius"/>
    </source>
</evidence>
<evidence type="ECO:0000256" key="6">
    <source>
        <dbReference type="ARBA" id="ARBA00022989"/>
    </source>
</evidence>
<dbReference type="eggNOG" id="KOG4697">
    <property type="taxonomic scope" value="Eukaryota"/>
</dbReference>
<dbReference type="InterPro" id="IPR019185">
    <property type="entry name" value="Integral_membrane_SYS1-rel"/>
</dbReference>
<dbReference type="GO" id="GO:0034067">
    <property type="term" value="P:protein localization to Golgi apparatus"/>
    <property type="evidence" value="ECO:0007669"/>
    <property type="project" value="TreeGrafter"/>
</dbReference>
<protein>
    <submittedName>
        <fullName evidence="11">Protein SYS1 homolog</fullName>
    </submittedName>
</protein>